<dbReference type="EMBL" id="CM047908">
    <property type="protein sequence ID" value="KAJ0081903.1"/>
    <property type="molecule type" value="Genomic_DNA"/>
</dbReference>
<proteinExistence type="predicted"/>
<accession>A0ACC1A3Q6</accession>
<keyword evidence="2" id="KW-1185">Reference proteome</keyword>
<organism evidence="1 2">
    <name type="scientific">Pistacia atlantica</name>
    <dbReference type="NCBI Taxonomy" id="434234"/>
    <lineage>
        <taxon>Eukaryota</taxon>
        <taxon>Viridiplantae</taxon>
        <taxon>Streptophyta</taxon>
        <taxon>Embryophyta</taxon>
        <taxon>Tracheophyta</taxon>
        <taxon>Spermatophyta</taxon>
        <taxon>Magnoliopsida</taxon>
        <taxon>eudicotyledons</taxon>
        <taxon>Gunneridae</taxon>
        <taxon>Pentapetalae</taxon>
        <taxon>rosids</taxon>
        <taxon>malvids</taxon>
        <taxon>Sapindales</taxon>
        <taxon>Anacardiaceae</taxon>
        <taxon>Pistacia</taxon>
    </lineage>
</organism>
<comment type="caution">
    <text evidence="1">The sequence shown here is derived from an EMBL/GenBank/DDBJ whole genome shotgun (WGS) entry which is preliminary data.</text>
</comment>
<evidence type="ECO:0000313" key="2">
    <source>
        <dbReference type="Proteomes" id="UP001164250"/>
    </source>
</evidence>
<dbReference type="Proteomes" id="UP001164250">
    <property type="component" value="Chromosome 12"/>
</dbReference>
<name>A0ACC1A3Q6_9ROSI</name>
<gene>
    <name evidence="1" type="ORF">Patl1_10823</name>
</gene>
<protein>
    <submittedName>
        <fullName evidence="1">Uncharacterized protein</fullName>
    </submittedName>
</protein>
<evidence type="ECO:0000313" key="1">
    <source>
        <dbReference type="EMBL" id="KAJ0081903.1"/>
    </source>
</evidence>
<sequence length="70" mass="7673">MNFSPGEDDQEQSPVDGTSIPIPIDSLHSSPPPFSQEDTCVTRTGRSRSVVWLHSKKVLVDGKEKAACNY</sequence>
<reference evidence="2" key="1">
    <citation type="journal article" date="2023" name="G3 (Bethesda)">
        <title>Genome assembly and association tests identify interacting loci associated with vigor, precocity, and sex in interspecific pistachio rootstocks.</title>
        <authorList>
            <person name="Palmer W."/>
            <person name="Jacygrad E."/>
            <person name="Sagayaradj S."/>
            <person name="Cavanaugh K."/>
            <person name="Han R."/>
            <person name="Bertier L."/>
            <person name="Beede B."/>
            <person name="Kafkas S."/>
            <person name="Golino D."/>
            <person name="Preece J."/>
            <person name="Michelmore R."/>
        </authorList>
    </citation>
    <scope>NUCLEOTIDE SEQUENCE [LARGE SCALE GENOMIC DNA]</scope>
</reference>